<evidence type="ECO:0000313" key="4">
    <source>
        <dbReference type="Proteomes" id="UP000215771"/>
    </source>
</evidence>
<evidence type="ECO:0000313" key="3">
    <source>
        <dbReference type="EMBL" id="PAT09689.1"/>
    </source>
</evidence>
<reference evidence="2 4" key="2">
    <citation type="submission" date="2017-08" db="EMBL/GenBank/DDBJ databases">
        <authorList>
            <person name="de Groot N.N."/>
        </authorList>
    </citation>
    <scope>NUCLEOTIDE SEQUENCE [LARGE SCALE GENOMIC DNA]</scope>
    <source>
        <strain evidence="2 4">NBT06-6</strain>
    </source>
</reference>
<dbReference type="EMBL" id="NSGP01000016">
    <property type="protein sequence ID" value="PAT09689.1"/>
    <property type="molecule type" value="Genomic_DNA"/>
</dbReference>
<sequence>MSETSRSNDATAHATGAAAPEVLYRERQWVPWYWWAAGIGLTLLLAAQFALNRNVWWFIVPLVVIGALVAWFLTWLSNTTVSVERDPDGSRWLRVGEANLPADAVDRAMVVPRSARQNALGRQLDPAAYLVSHAWVPEHALIVLNDPEDPTPYWLISSKHPEALLAAFVPEKAPADGAA</sequence>
<dbReference type="Proteomes" id="UP000218041">
    <property type="component" value="Unassembled WGS sequence"/>
</dbReference>
<comment type="caution">
    <text evidence="2">The sequence shown here is derived from an EMBL/GenBank/DDBJ whole genome shotgun (WGS) entry which is preliminary data.</text>
</comment>
<gene>
    <name evidence="2" type="ORF">CIG21_11460</name>
    <name evidence="3" type="ORF">CKJ80_09980</name>
</gene>
<organism evidence="2 4">
    <name type="scientific">Corynebacterium hadale</name>
    <dbReference type="NCBI Taxonomy" id="2026255"/>
    <lineage>
        <taxon>Bacteria</taxon>
        <taxon>Bacillati</taxon>
        <taxon>Actinomycetota</taxon>
        <taxon>Actinomycetes</taxon>
        <taxon>Mycobacteriales</taxon>
        <taxon>Corynebacteriaceae</taxon>
        <taxon>Corynebacterium</taxon>
    </lineage>
</organism>
<dbReference type="Pfam" id="PF11292">
    <property type="entry name" value="DUF3093"/>
    <property type="match status" value="1"/>
</dbReference>
<dbReference type="RefSeq" id="WP_095278963.1">
    <property type="nucleotide sequence ID" value="NZ_CP047655.1"/>
</dbReference>
<accession>A0A269PAB0</accession>
<evidence type="ECO:0000313" key="2">
    <source>
        <dbReference type="EMBL" id="PAJ68185.1"/>
    </source>
</evidence>
<feature type="transmembrane region" description="Helical" evidence="1">
    <location>
        <begin position="32"/>
        <end position="50"/>
    </location>
</feature>
<dbReference type="Proteomes" id="UP000215771">
    <property type="component" value="Unassembled WGS sequence"/>
</dbReference>
<evidence type="ECO:0000313" key="5">
    <source>
        <dbReference type="Proteomes" id="UP000218041"/>
    </source>
</evidence>
<evidence type="ECO:0000256" key="1">
    <source>
        <dbReference type="SAM" id="Phobius"/>
    </source>
</evidence>
<dbReference type="EMBL" id="NQMQ01000032">
    <property type="protein sequence ID" value="PAJ68185.1"/>
    <property type="molecule type" value="Genomic_DNA"/>
</dbReference>
<keyword evidence="1" id="KW-0472">Membrane</keyword>
<dbReference type="InterPro" id="IPR021443">
    <property type="entry name" value="DUF3093"/>
</dbReference>
<reference evidence="3 5" key="1">
    <citation type="submission" date="2017-08" db="EMBL/GenBank/DDBJ databases">
        <title>Whole genome sequences of 6 clinical strains closest to Corynebacterium imitans.</title>
        <authorList>
            <person name="Bernier A.-M."/>
            <person name="Burdz T."/>
            <person name="Bernard K."/>
        </authorList>
    </citation>
    <scope>NUCLEOTIDE SEQUENCE [LARGE SCALE GENOMIC DNA]</scope>
    <source>
        <strain evidence="3 5">NML92-0415</strain>
    </source>
</reference>
<feature type="transmembrane region" description="Helical" evidence="1">
    <location>
        <begin position="56"/>
        <end position="76"/>
    </location>
</feature>
<keyword evidence="1" id="KW-1133">Transmembrane helix</keyword>
<dbReference type="AlphaFoldDB" id="A0A269PAB0"/>
<keyword evidence="1" id="KW-0812">Transmembrane</keyword>
<proteinExistence type="predicted"/>
<name>A0A269PAB0_9CORY</name>
<evidence type="ECO:0008006" key="6">
    <source>
        <dbReference type="Google" id="ProtNLM"/>
    </source>
</evidence>
<protein>
    <recommendedName>
        <fullName evidence="6">DUF3093 domain-containing protein</fullName>
    </recommendedName>
</protein>